<evidence type="ECO:0000313" key="1">
    <source>
        <dbReference type="EMBL" id="GJN12908.1"/>
    </source>
</evidence>
<dbReference type="EMBL" id="BQKI01000027">
    <property type="protein sequence ID" value="GJN12908.1"/>
    <property type="molecule type" value="Genomic_DNA"/>
</dbReference>
<dbReference type="Proteomes" id="UP001054889">
    <property type="component" value="Unassembled WGS sequence"/>
</dbReference>
<organism evidence="1 2">
    <name type="scientific">Eleusine coracana subsp. coracana</name>
    <dbReference type="NCBI Taxonomy" id="191504"/>
    <lineage>
        <taxon>Eukaryota</taxon>
        <taxon>Viridiplantae</taxon>
        <taxon>Streptophyta</taxon>
        <taxon>Embryophyta</taxon>
        <taxon>Tracheophyta</taxon>
        <taxon>Spermatophyta</taxon>
        <taxon>Magnoliopsida</taxon>
        <taxon>Liliopsida</taxon>
        <taxon>Poales</taxon>
        <taxon>Poaceae</taxon>
        <taxon>PACMAD clade</taxon>
        <taxon>Chloridoideae</taxon>
        <taxon>Cynodonteae</taxon>
        <taxon>Eleusininae</taxon>
        <taxon>Eleusine</taxon>
    </lineage>
</organism>
<sequence length="167" mass="19151">MTATLIYSLMSIDLPQWALKEVDKHRRGYLWRGRKEAKGGHCLVAWGKVTRPKELGGLGISDLRNLGIALRARWLSLQNTDPNHPWSMLQIQVPEQVKALFSVAMASDVGDGMETLFWEDRWLHGQRIVDIAPRLHAVVAKRVAKKRTVAEAINEFLWLHDERQHTQ</sequence>
<protein>
    <submittedName>
        <fullName evidence="1">Uncharacterized protein</fullName>
    </submittedName>
</protein>
<reference evidence="1" key="1">
    <citation type="journal article" date="2018" name="DNA Res.">
        <title>Multiple hybrid de novo genome assembly of finger millet, an orphan allotetraploid crop.</title>
        <authorList>
            <person name="Hatakeyama M."/>
            <person name="Aluri S."/>
            <person name="Balachadran M.T."/>
            <person name="Sivarajan S.R."/>
            <person name="Patrignani A."/>
            <person name="Gruter S."/>
            <person name="Poveda L."/>
            <person name="Shimizu-Inatsugi R."/>
            <person name="Baeten J."/>
            <person name="Francoijs K.J."/>
            <person name="Nataraja K.N."/>
            <person name="Reddy Y.A.N."/>
            <person name="Phadnis S."/>
            <person name="Ravikumar R.L."/>
            <person name="Schlapbach R."/>
            <person name="Sreeman S.M."/>
            <person name="Shimizu K.K."/>
        </authorList>
    </citation>
    <scope>NUCLEOTIDE SEQUENCE</scope>
</reference>
<name>A0AAV5DRF1_ELECO</name>
<dbReference type="AlphaFoldDB" id="A0AAV5DRF1"/>
<evidence type="ECO:0000313" key="2">
    <source>
        <dbReference type="Proteomes" id="UP001054889"/>
    </source>
</evidence>
<gene>
    <name evidence="1" type="primary">ga31233</name>
    <name evidence="1" type="ORF">PR202_ga31233</name>
</gene>
<keyword evidence="2" id="KW-1185">Reference proteome</keyword>
<comment type="caution">
    <text evidence="1">The sequence shown here is derived from an EMBL/GenBank/DDBJ whole genome shotgun (WGS) entry which is preliminary data.</text>
</comment>
<accession>A0AAV5DRF1</accession>
<proteinExistence type="predicted"/>
<reference evidence="1" key="2">
    <citation type="submission" date="2021-12" db="EMBL/GenBank/DDBJ databases">
        <title>Resequencing data analysis of finger millet.</title>
        <authorList>
            <person name="Hatakeyama M."/>
            <person name="Aluri S."/>
            <person name="Balachadran M.T."/>
            <person name="Sivarajan S.R."/>
            <person name="Poveda L."/>
            <person name="Shimizu-Inatsugi R."/>
            <person name="Schlapbach R."/>
            <person name="Sreeman S.M."/>
            <person name="Shimizu K.K."/>
        </authorList>
    </citation>
    <scope>NUCLEOTIDE SEQUENCE</scope>
</reference>